<protein>
    <submittedName>
        <fullName evidence="1">Uncharacterized protein</fullName>
    </submittedName>
</protein>
<organism evidence="1">
    <name type="scientific">Anguilla anguilla</name>
    <name type="common">European freshwater eel</name>
    <name type="synonym">Muraena anguilla</name>
    <dbReference type="NCBI Taxonomy" id="7936"/>
    <lineage>
        <taxon>Eukaryota</taxon>
        <taxon>Metazoa</taxon>
        <taxon>Chordata</taxon>
        <taxon>Craniata</taxon>
        <taxon>Vertebrata</taxon>
        <taxon>Euteleostomi</taxon>
        <taxon>Actinopterygii</taxon>
        <taxon>Neopterygii</taxon>
        <taxon>Teleostei</taxon>
        <taxon>Anguilliformes</taxon>
        <taxon>Anguillidae</taxon>
        <taxon>Anguilla</taxon>
    </lineage>
</organism>
<proteinExistence type="predicted"/>
<dbReference type="EMBL" id="GBXM01034959">
    <property type="protein sequence ID" value="JAH73618.1"/>
    <property type="molecule type" value="Transcribed_RNA"/>
</dbReference>
<name>A0A0E9V8Q3_ANGAN</name>
<reference evidence="1" key="2">
    <citation type="journal article" date="2015" name="Fish Shellfish Immunol.">
        <title>Early steps in the European eel (Anguilla anguilla)-Vibrio vulnificus interaction in the gills: Role of the RtxA13 toxin.</title>
        <authorList>
            <person name="Callol A."/>
            <person name="Pajuelo D."/>
            <person name="Ebbesson L."/>
            <person name="Teles M."/>
            <person name="MacKenzie S."/>
            <person name="Amaro C."/>
        </authorList>
    </citation>
    <scope>NUCLEOTIDE SEQUENCE</scope>
</reference>
<sequence length="34" mass="3579">MLASTKLDGLANVCWLASSQAAISINEKSSRICP</sequence>
<reference evidence="1" key="1">
    <citation type="submission" date="2014-11" db="EMBL/GenBank/DDBJ databases">
        <authorList>
            <person name="Amaro Gonzalez C."/>
        </authorList>
    </citation>
    <scope>NUCLEOTIDE SEQUENCE</scope>
</reference>
<accession>A0A0E9V8Q3</accession>
<dbReference type="AlphaFoldDB" id="A0A0E9V8Q3"/>
<evidence type="ECO:0000313" key="1">
    <source>
        <dbReference type="EMBL" id="JAH73618.1"/>
    </source>
</evidence>